<evidence type="ECO:0000256" key="14">
    <source>
        <dbReference type="ARBA" id="ARBA00041472"/>
    </source>
</evidence>
<dbReference type="GO" id="GO:0004338">
    <property type="term" value="F:glucan exo-1,3-beta-glucosidase activity"/>
    <property type="evidence" value="ECO:0007669"/>
    <property type="project" value="TreeGrafter"/>
</dbReference>
<keyword evidence="5 17" id="KW-0378">Hydrolase</keyword>
<dbReference type="EMBL" id="KV441477">
    <property type="protein sequence ID" value="OAG21351.1"/>
    <property type="molecule type" value="Genomic_DNA"/>
</dbReference>
<gene>
    <name evidence="20" type="ORF">CC77DRAFT_1020140</name>
</gene>
<comment type="subcellular location">
    <subcellularLocation>
        <location evidence="1">Secreted</location>
    </subcellularLocation>
</comment>
<feature type="signal peptide" evidence="18">
    <location>
        <begin position="1"/>
        <end position="17"/>
    </location>
</feature>
<dbReference type="VEuPathDB" id="FungiDB:CC77DRAFT_1020140"/>
<evidence type="ECO:0000256" key="6">
    <source>
        <dbReference type="ARBA" id="ARBA00023180"/>
    </source>
</evidence>
<evidence type="ECO:0000256" key="4">
    <source>
        <dbReference type="ARBA" id="ARBA00022729"/>
    </source>
</evidence>
<evidence type="ECO:0000256" key="18">
    <source>
        <dbReference type="SAM" id="SignalP"/>
    </source>
</evidence>
<dbReference type="Proteomes" id="UP000077248">
    <property type="component" value="Unassembled WGS sequence"/>
</dbReference>
<dbReference type="RefSeq" id="XP_018386772.1">
    <property type="nucleotide sequence ID" value="XM_018524986.1"/>
</dbReference>
<evidence type="ECO:0000256" key="11">
    <source>
        <dbReference type="ARBA" id="ARBA00036633"/>
    </source>
</evidence>
<evidence type="ECO:0000259" key="19">
    <source>
        <dbReference type="Pfam" id="PF00150"/>
    </source>
</evidence>
<evidence type="ECO:0000256" key="1">
    <source>
        <dbReference type="ARBA" id="ARBA00004613"/>
    </source>
</evidence>
<dbReference type="AlphaFoldDB" id="A0A177DQE6"/>
<feature type="domain" description="Glycoside hydrolase family 5" evidence="19">
    <location>
        <begin position="92"/>
        <end position="390"/>
    </location>
</feature>
<dbReference type="SUPFAM" id="SSF51445">
    <property type="entry name" value="(Trans)glycosidases"/>
    <property type="match status" value="1"/>
</dbReference>
<dbReference type="KEGG" id="aalt:CC77DRAFT_1020140"/>
<dbReference type="GO" id="GO:0009986">
    <property type="term" value="C:cell surface"/>
    <property type="evidence" value="ECO:0007669"/>
    <property type="project" value="TreeGrafter"/>
</dbReference>
<sequence length="439" mass="49990">MKSTTLLTCLFAAGVQAWMPADRELPAFNRTSNYLSKRAHSLPSWKIRGVNLGGWLLSEPWMMNQEWSDMGCGDSCSEFDCVNKLGQSQANTAFNGHYSRWITPSMIQDIHNAGLNTIRIPIGYWSLHSLVGSGEHFPEMDLKYLDAVIQKAADLGMFVVIDLHGAPGSQKVGDAFTGQVSLRVLDLPGFFSQANYDRATKWLDWMTKRIHNTPSYRATVGIIEVVNEPQTSRDKGGMPQAEKDTLTQKYYPQALAAVRNAENSLGISDDQRLHVQFMDSQWGAGNPKSNLPSDSKIIFDDHNYVGGAVTSNNPSATQGDYMYYTCYTDNRQTDGDNPKIVQEWSLTVANEYTTEFDWKNDNNIPFYKQWFIAQQRLYEKTNGWIFWTWRTQLNDPRWDYSYLVYKQWVPTSAAGLDASANQDVCKTYFGKRRRSWGRK</sequence>
<evidence type="ECO:0000256" key="17">
    <source>
        <dbReference type="RuleBase" id="RU361153"/>
    </source>
</evidence>
<keyword evidence="10" id="KW-0624">Polysaccharide degradation</keyword>
<evidence type="ECO:0000313" key="21">
    <source>
        <dbReference type="Proteomes" id="UP000077248"/>
    </source>
</evidence>
<dbReference type="Gene3D" id="3.20.20.80">
    <property type="entry name" value="Glycosidases"/>
    <property type="match status" value="1"/>
</dbReference>
<evidence type="ECO:0000256" key="16">
    <source>
        <dbReference type="ARBA" id="ARBA00043257"/>
    </source>
</evidence>
<dbReference type="Pfam" id="PF00150">
    <property type="entry name" value="Cellulase"/>
    <property type="match status" value="1"/>
</dbReference>
<dbReference type="EC" id="3.2.1.75" evidence="13"/>
<dbReference type="PANTHER" id="PTHR31297:SF39">
    <property type="entry name" value="GLUCAN ENDO-1,6-BETA-GLUCOSIDASE B"/>
    <property type="match status" value="1"/>
</dbReference>
<keyword evidence="8 17" id="KW-0326">Glycosidase</keyword>
<evidence type="ECO:0000256" key="12">
    <source>
        <dbReference type="ARBA" id="ARBA00037628"/>
    </source>
</evidence>
<feature type="chain" id="PRO_5008059694" description="glucan endo-1,6-beta-glucosidase" evidence="18">
    <location>
        <begin position="18"/>
        <end position="439"/>
    </location>
</feature>
<proteinExistence type="inferred from homology"/>
<comment type="catalytic activity">
    <reaction evidence="11">
        <text>Random hydrolysis of (1-&gt;6)-linkages in (1-&gt;6)-beta-D-glucans.</text>
        <dbReference type="EC" id="3.2.1.75"/>
    </reaction>
</comment>
<evidence type="ECO:0000256" key="3">
    <source>
        <dbReference type="ARBA" id="ARBA00022525"/>
    </source>
</evidence>
<comment type="function">
    <text evidence="12">Beta-glucanases participate in the metabolism of beta-glucan, the main structural component of the cell wall. Acts on lutean, pustulan and 1,6-oligo-beta-D-glucosides.</text>
</comment>
<dbReference type="InterPro" id="IPR017853">
    <property type="entry name" value="GH"/>
</dbReference>
<dbReference type="GO" id="GO:0046557">
    <property type="term" value="F:glucan endo-1,6-beta-glucosidase activity"/>
    <property type="evidence" value="ECO:0007669"/>
    <property type="project" value="UniProtKB-EC"/>
</dbReference>
<keyword evidence="4 18" id="KW-0732">Signal</keyword>
<accession>A0A177DQE6</accession>
<dbReference type="GO" id="GO:0005576">
    <property type="term" value="C:extracellular region"/>
    <property type="evidence" value="ECO:0007669"/>
    <property type="project" value="UniProtKB-SubCell"/>
</dbReference>
<dbReference type="FunFam" id="3.20.20.80:FF:000269">
    <property type="entry name" value="Probable glucan endo-1,6-beta-glucosidase B"/>
    <property type="match status" value="1"/>
</dbReference>
<protein>
    <recommendedName>
        <fullName evidence="13">glucan endo-1,6-beta-glucosidase</fullName>
        <ecNumber evidence="13">3.2.1.75</ecNumber>
    </recommendedName>
    <alternativeName>
        <fullName evidence="15">Beta-1,6-glucanase B</fullName>
    </alternativeName>
    <alternativeName>
        <fullName evidence="14">Endo-1,6-beta-D-glucanase B</fullName>
    </alternativeName>
    <alternativeName>
        <fullName evidence="16">Endo-1,6-beta-glucanase B</fullName>
    </alternativeName>
</protein>
<dbReference type="PANTHER" id="PTHR31297">
    <property type="entry name" value="GLUCAN ENDO-1,6-BETA-GLUCOSIDASE B"/>
    <property type="match status" value="1"/>
</dbReference>
<evidence type="ECO:0000256" key="2">
    <source>
        <dbReference type="ARBA" id="ARBA00005641"/>
    </source>
</evidence>
<reference evidence="20 21" key="1">
    <citation type="submission" date="2016-05" db="EMBL/GenBank/DDBJ databases">
        <title>Comparative analysis of secretome profiles of manganese(II)-oxidizing ascomycete fungi.</title>
        <authorList>
            <consortium name="DOE Joint Genome Institute"/>
            <person name="Zeiner C.A."/>
            <person name="Purvine S.O."/>
            <person name="Zink E.M."/>
            <person name="Wu S."/>
            <person name="Pasa-Tolic L."/>
            <person name="Chaput D.L."/>
            <person name="Haridas S."/>
            <person name="Grigoriev I.V."/>
            <person name="Santelli C.M."/>
            <person name="Hansel C.M."/>
        </authorList>
    </citation>
    <scope>NUCLEOTIDE SEQUENCE [LARGE SCALE GENOMIC DNA]</scope>
    <source>
        <strain evidence="20 21">SRC1lrK2f</strain>
    </source>
</reference>
<name>A0A177DQE6_ALTAL</name>
<evidence type="ECO:0000256" key="7">
    <source>
        <dbReference type="ARBA" id="ARBA00023277"/>
    </source>
</evidence>
<evidence type="ECO:0000313" key="20">
    <source>
        <dbReference type="EMBL" id="OAG21351.1"/>
    </source>
</evidence>
<evidence type="ECO:0000256" key="15">
    <source>
        <dbReference type="ARBA" id="ARBA00042025"/>
    </source>
</evidence>
<keyword evidence="7" id="KW-0119">Carbohydrate metabolism</keyword>
<dbReference type="InterPro" id="IPR001547">
    <property type="entry name" value="Glyco_hydro_5"/>
</dbReference>
<dbReference type="GO" id="GO:0009251">
    <property type="term" value="P:glucan catabolic process"/>
    <property type="evidence" value="ECO:0007669"/>
    <property type="project" value="TreeGrafter"/>
</dbReference>
<comment type="similarity">
    <text evidence="2 17">Belongs to the glycosyl hydrolase 5 (cellulase A) family.</text>
</comment>
<dbReference type="InterPro" id="IPR050386">
    <property type="entry name" value="Glycosyl_hydrolase_5"/>
</dbReference>
<keyword evidence="3" id="KW-0964">Secreted</keyword>
<evidence type="ECO:0000256" key="13">
    <source>
        <dbReference type="ARBA" id="ARBA00038935"/>
    </source>
</evidence>
<evidence type="ECO:0000256" key="5">
    <source>
        <dbReference type="ARBA" id="ARBA00022801"/>
    </source>
</evidence>
<evidence type="ECO:0000256" key="9">
    <source>
        <dbReference type="ARBA" id="ARBA00023316"/>
    </source>
</evidence>
<dbReference type="OMA" id="RWDYSYL"/>
<evidence type="ECO:0000256" key="8">
    <source>
        <dbReference type="ARBA" id="ARBA00023295"/>
    </source>
</evidence>
<organism evidence="20 21">
    <name type="scientific">Alternaria alternata</name>
    <name type="common">Alternaria rot fungus</name>
    <name type="synonym">Torula alternata</name>
    <dbReference type="NCBI Taxonomy" id="5599"/>
    <lineage>
        <taxon>Eukaryota</taxon>
        <taxon>Fungi</taxon>
        <taxon>Dikarya</taxon>
        <taxon>Ascomycota</taxon>
        <taxon>Pezizomycotina</taxon>
        <taxon>Dothideomycetes</taxon>
        <taxon>Pleosporomycetidae</taxon>
        <taxon>Pleosporales</taxon>
        <taxon>Pleosporineae</taxon>
        <taxon>Pleosporaceae</taxon>
        <taxon>Alternaria</taxon>
        <taxon>Alternaria sect. Alternaria</taxon>
        <taxon>Alternaria alternata complex</taxon>
    </lineage>
</organism>
<keyword evidence="21" id="KW-1185">Reference proteome</keyword>
<keyword evidence="6" id="KW-0325">Glycoprotein</keyword>
<evidence type="ECO:0000256" key="10">
    <source>
        <dbReference type="ARBA" id="ARBA00023326"/>
    </source>
</evidence>
<keyword evidence="9" id="KW-0961">Cell wall biogenesis/degradation</keyword>
<dbReference type="GeneID" id="29110580"/>
<dbReference type="GO" id="GO:0071555">
    <property type="term" value="P:cell wall organization"/>
    <property type="evidence" value="ECO:0007669"/>
    <property type="project" value="UniProtKB-KW"/>
</dbReference>